<evidence type="ECO:0000256" key="1">
    <source>
        <dbReference type="SAM" id="MobiDB-lite"/>
    </source>
</evidence>
<feature type="compositionally biased region" description="Basic and acidic residues" evidence="1">
    <location>
        <begin position="77"/>
        <end position="99"/>
    </location>
</feature>
<evidence type="ECO:0000313" key="3">
    <source>
        <dbReference type="EMBL" id="KAG0550086.1"/>
    </source>
</evidence>
<gene>
    <name evidence="3" type="ORF">BDA96_01G309500</name>
</gene>
<name>A0A921S1Y8_SORBI</name>
<dbReference type="AlphaFoldDB" id="A0A921S1Y8"/>
<evidence type="ECO:0000313" key="4">
    <source>
        <dbReference type="Proteomes" id="UP000807115"/>
    </source>
</evidence>
<accession>A0A921S1Y8</accession>
<reference evidence="3" key="2">
    <citation type="submission" date="2020-10" db="EMBL/GenBank/DDBJ databases">
        <authorList>
            <person name="Cooper E.A."/>
            <person name="Brenton Z.W."/>
            <person name="Flinn B.S."/>
            <person name="Jenkins J."/>
            <person name="Shu S."/>
            <person name="Flowers D."/>
            <person name="Luo F."/>
            <person name="Wang Y."/>
            <person name="Xia P."/>
            <person name="Barry K."/>
            <person name="Daum C."/>
            <person name="Lipzen A."/>
            <person name="Yoshinaga Y."/>
            <person name="Schmutz J."/>
            <person name="Saski C."/>
            <person name="Vermerris W."/>
            <person name="Kresovich S."/>
        </authorList>
    </citation>
    <scope>NUCLEOTIDE SEQUENCE</scope>
</reference>
<evidence type="ECO:0008006" key="5">
    <source>
        <dbReference type="Google" id="ProtNLM"/>
    </source>
</evidence>
<proteinExistence type="predicted"/>
<feature type="region of interest" description="Disordered" evidence="1">
    <location>
        <begin position="69"/>
        <end position="99"/>
    </location>
</feature>
<evidence type="ECO:0000256" key="2">
    <source>
        <dbReference type="SAM" id="SignalP"/>
    </source>
</evidence>
<keyword evidence="2" id="KW-0732">Signal</keyword>
<dbReference type="Proteomes" id="UP000807115">
    <property type="component" value="Chromosome 1"/>
</dbReference>
<comment type="caution">
    <text evidence="3">The sequence shown here is derived from an EMBL/GenBank/DDBJ whole genome shotgun (WGS) entry which is preliminary data.</text>
</comment>
<dbReference type="EMBL" id="CM027680">
    <property type="protein sequence ID" value="KAG0550086.1"/>
    <property type="molecule type" value="Genomic_DNA"/>
</dbReference>
<sequence>MRESNRLPAGGLLLVLLIARAKLRLHARSIHPSINSFSSLPFSVCFPSSLFPCLTTLITVDRLQQLQSLASAPRPPPARDKKEFVQDQAGREESRRRIS</sequence>
<protein>
    <recommendedName>
        <fullName evidence="5">Secreted protein</fullName>
    </recommendedName>
</protein>
<reference evidence="3" key="1">
    <citation type="journal article" date="2019" name="BMC Genomics">
        <title>A new reference genome for Sorghum bicolor reveals high levels of sequence similarity between sweet and grain genotypes: implications for the genetics of sugar metabolism.</title>
        <authorList>
            <person name="Cooper E.A."/>
            <person name="Brenton Z.W."/>
            <person name="Flinn B.S."/>
            <person name="Jenkins J."/>
            <person name="Shu S."/>
            <person name="Flowers D."/>
            <person name="Luo F."/>
            <person name="Wang Y."/>
            <person name="Xia P."/>
            <person name="Barry K."/>
            <person name="Daum C."/>
            <person name="Lipzen A."/>
            <person name="Yoshinaga Y."/>
            <person name="Schmutz J."/>
            <person name="Saski C."/>
            <person name="Vermerris W."/>
            <person name="Kresovich S."/>
        </authorList>
    </citation>
    <scope>NUCLEOTIDE SEQUENCE</scope>
</reference>
<feature type="signal peptide" evidence="2">
    <location>
        <begin position="1"/>
        <end position="23"/>
    </location>
</feature>
<organism evidence="3 4">
    <name type="scientific">Sorghum bicolor</name>
    <name type="common">Sorghum</name>
    <name type="synonym">Sorghum vulgare</name>
    <dbReference type="NCBI Taxonomy" id="4558"/>
    <lineage>
        <taxon>Eukaryota</taxon>
        <taxon>Viridiplantae</taxon>
        <taxon>Streptophyta</taxon>
        <taxon>Embryophyta</taxon>
        <taxon>Tracheophyta</taxon>
        <taxon>Spermatophyta</taxon>
        <taxon>Magnoliopsida</taxon>
        <taxon>Liliopsida</taxon>
        <taxon>Poales</taxon>
        <taxon>Poaceae</taxon>
        <taxon>PACMAD clade</taxon>
        <taxon>Panicoideae</taxon>
        <taxon>Andropogonodae</taxon>
        <taxon>Andropogoneae</taxon>
        <taxon>Sorghinae</taxon>
        <taxon>Sorghum</taxon>
    </lineage>
</organism>
<feature type="chain" id="PRO_5038078079" description="Secreted protein" evidence="2">
    <location>
        <begin position="24"/>
        <end position="99"/>
    </location>
</feature>